<dbReference type="Pfam" id="PF22780">
    <property type="entry name" value="HI0933_like_1st"/>
    <property type="match status" value="1"/>
</dbReference>
<reference evidence="6 7" key="1">
    <citation type="submission" date="2016-11" db="EMBL/GenBank/DDBJ databases">
        <title>Gramella sp. LPB0144 isolated from marine environment.</title>
        <authorList>
            <person name="Kim E."/>
            <person name="Yi H."/>
        </authorList>
    </citation>
    <scope>NUCLEOTIDE SEQUENCE [LARGE SCALE GENOMIC DNA]</scope>
    <source>
        <strain evidence="6 7">LPB0144</strain>
    </source>
</reference>
<dbReference type="RefSeq" id="WP_072553207.1">
    <property type="nucleotide sequence ID" value="NZ_CP018153.1"/>
</dbReference>
<accession>A0A1L3J5V8</accession>
<dbReference type="Proteomes" id="UP000182510">
    <property type="component" value="Chromosome"/>
</dbReference>
<organism evidence="6 7">
    <name type="scientific">Christiangramia salexigens</name>
    <dbReference type="NCBI Taxonomy" id="1913577"/>
    <lineage>
        <taxon>Bacteria</taxon>
        <taxon>Pseudomonadati</taxon>
        <taxon>Bacteroidota</taxon>
        <taxon>Flavobacteriia</taxon>
        <taxon>Flavobacteriales</taxon>
        <taxon>Flavobacteriaceae</taxon>
        <taxon>Christiangramia</taxon>
    </lineage>
</organism>
<keyword evidence="7" id="KW-1185">Reference proteome</keyword>
<feature type="domain" description="RsdA/BaiN/AoA(So)-like Rossmann fold-like" evidence="4">
    <location>
        <begin position="5"/>
        <end position="399"/>
    </location>
</feature>
<gene>
    <name evidence="6" type="ORF">LPB144_08980</name>
</gene>
<dbReference type="AlphaFoldDB" id="A0A1L3J5V8"/>
<dbReference type="Gene3D" id="3.50.50.60">
    <property type="entry name" value="FAD/NAD(P)-binding domain"/>
    <property type="match status" value="1"/>
</dbReference>
<dbReference type="SUPFAM" id="SSF160996">
    <property type="entry name" value="HI0933 insert domain-like"/>
    <property type="match status" value="1"/>
</dbReference>
<comment type="cofactor">
    <cofactor evidence="1">
        <name>FAD</name>
        <dbReference type="ChEBI" id="CHEBI:57692"/>
    </cofactor>
</comment>
<proteinExistence type="predicted"/>
<dbReference type="InterPro" id="IPR023166">
    <property type="entry name" value="BaiN-like_dom_sf"/>
</dbReference>
<evidence type="ECO:0000256" key="2">
    <source>
        <dbReference type="ARBA" id="ARBA00022630"/>
    </source>
</evidence>
<name>A0A1L3J5V8_9FLAO</name>
<keyword evidence="2" id="KW-0285">Flavoprotein</keyword>
<dbReference type="Pfam" id="PF03486">
    <property type="entry name" value="HI0933_like"/>
    <property type="match status" value="1"/>
</dbReference>
<evidence type="ECO:0000313" key="6">
    <source>
        <dbReference type="EMBL" id="APG60528.1"/>
    </source>
</evidence>
<dbReference type="OrthoDB" id="9773233at2"/>
<dbReference type="NCBIfam" id="TIGR00275">
    <property type="entry name" value="aminoacetone oxidase family FAD-binding enzyme"/>
    <property type="match status" value="1"/>
</dbReference>
<protein>
    <submittedName>
        <fullName evidence="6">Flavoprotein</fullName>
    </submittedName>
</protein>
<dbReference type="KEGG" id="grl:LPB144_08980"/>
<feature type="domain" description="RsdA/BaiN/AoA(So)-like insert" evidence="5">
    <location>
        <begin position="186"/>
        <end position="346"/>
    </location>
</feature>
<evidence type="ECO:0000259" key="5">
    <source>
        <dbReference type="Pfam" id="PF22780"/>
    </source>
</evidence>
<evidence type="ECO:0000256" key="1">
    <source>
        <dbReference type="ARBA" id="ARBA00001974"/>
    </source>
</evidence>
<dbReference type="PRINTS" id="PR00411">
    <property type="entry name" value="PNDRDTASEI"/>
</dbReference>
<evidence type="ECO:0000256" key="3">
    <source>
        <dbReference type="ARBA" id="ARBA00022827"/>
    </source>
</evidence>
<evidence type="ECO:0000313" key="7">
    <source>
        <dbReference type="Proteomes" id="UP000182510"/>
    </source>
</evidence>
<dbReference type="Gene3D" id="2.40.30.10">
    <property type="entry name" value="Translation factors"/>
    <property type="match status" value="1"/>
</dbReference>
<keyword evidence="3" id="KW-0274">FAD</keyword>
<dbReference type="PANTHER" id="PTHR42887">
    <property type="entry name" value="OS12G0638800 PROTEIN"/>
    <property type="match status" value="1"/>
</dbReference>
<sequence length="402" mass="44916">MDQYDIIIVGGGAAGFFTAINAAENKPGQKILILERGKDVLNKVKISGGGRCNVTHAEFIPAELVKRYPRGEKELRGPFHNFMTGDTIEWFEKRGVELKIEEDGRMFPVTDNSQTIIDCFQKECKNLNIEVKTGQSMKSFSQQEDQWIITTNTQQFKADKLMLATGSNPKIWSLLEKMGHSIVNAVPSLFTFNIKDKRIKDLAGVATEAEVKVNGEQLESSGPLLITHWGMSGPAILKLSAWGARELSALNYNFKIRINWLPGSDVNISLEELKAIKRSYPKQQLSTRSQFELPKRLWQSIVTAAKIPSDLKWADLNKEQLLSLAEELSAASYKVEGKSTFKEEFVTAGGIDLKEVDFRTFESKNFPKLYFAGEILNIDAITGGFNFQNAWTGGYLAAKAMS</sequence>
<dbReference type="Gene3D" id="1.10.8.260">
    <property type="entry name" value="HI0933 insert domain-like"/>
    <property type="match status" value="1"/>
</dbReference>
<dbReference type="PANTHER" id="PTHR42887:SF2">
    <property type="entry name" value="OS12G0638800 PROTEIN"/>
    <property type="match status" value="1"/>
</dbReference>
<dbReference type="EMBL" id="CP018153">
    <property type="protein sequence ID" value="APG60528.1"/>
    <property type="molecule type" value="Genomic_DNA"/>
</dbReference>
<dbReference type="InterPro" id="IPR055178">
    <property type="entry name" value="RsdA/BaiN/AoA(So)-like_dom"/>
</dbReference>
<dbReference type="PRINTS" id="PR00368">
    <property type="entry name" value="FADPNR"/>
</dbReference>
<dbReference type="InterPro" id="IPR004792">
    <property type="entry name" value="BaiN-like"/>
</dbReference>
<dbReference type="InterPro" id="IPR036188">
    <property type="entry name" value="FAD/NAD-bd_sf"/>
</dbReference>
<evidence type="ECO:0000259" key="4">
    <source>
        <dbReference type="Pfam" id="PF03486"/>
    </source>
</evidence>
<dbReference type="InterPro" id="IPR057661">
    <property type="entry name" value="RsdA/BaiN/AoA(So)_Rossmann"/>
</dbReference>
<dbReference type="SUPFAM" id="SSF51905">
    <property type="entry name" value="FAD/NAD(P)-binding domain"/>
    <property type="match status" value="1"/>
</dbReference>